<dbReference type="Gene3D" id="1.10.1780.10">
    <property type="entry name" value="Clp, N-terminal domain"/>
    <property type="match status" value="1"/>
</dbReference>
<evidence type="ECO:0000313" key="3">
    <source>
        <dbReference type="Proteomes" id="UP000823749"/>
    </source>
</evidence>
<accession>A0AAV6IUS0</accession>
<reference evidence="2" key="1">
    <citation type="submission" date="2020-08" db="EMBL/GenBank/DDBJ databases">
        <title>Plant Genome Project.</title>
        <authorList>
            <person name="Zhang R.-G."/>
        </authorList>
    </citation>
    <scope>NUCLEOTIDE SEQUENCE</scope>
    <source>
        <strain evidence="2">WSP0</strain>
        <tissue evidence="2">Leaf</tissue>
    </source>
</reference>
<proteinExistence type="predicted"/>
<name>A0AAV6IUS0_9ERIC</name>
<feature type="region of interest" description="Disordered" evidence="1">
    <location>
        <begin position="645"/>
        <end position="674"/>
    </location>
</feature>
<keyword evidence="3" id="KW-1185">Reference proteome</keyword>
<organism evidence="2 3">
    <name type="scientific">Rhododendron griersonianum</name>
    <dbReference type="NCBI Taxonomy" id="479676"/>
    <lineage>
        <taxon>Eukaryota</taxon>
        <taxon>Viridiplantae</taxon>
        <taxon>Streptophyta</taxon>
        <taxon>Embryophyta</taxon>
        <taxon>Tracheophyta</taxon>
        <taxon>Spermatophyta</taxon>
        <taxon>Magnoliopsida</taxon>
        <taxon>eudicotyledons</taxon>
        <taxon>Gunneridae</taxon>
        <taxon>Pentapetalae</taxon>
        <taxon>asterids</taxon>
        <taxon>Ericales</taxon>
        <taxon>Ericaceae</taxon>
        <taxon>Ericoideae</taxon>
        <taxon>Rhodoreae</taxon>
        <taxon>Rhododendron</taxon>
    </lineage>
</organism>
<dbReference type="EMBL" id="JACTNZ010000009">
    <property type="protein sequence ID" value="KAG5530879.1"/>
    <property type="molecule type" value="Genomic_DNA"/>
</dbReference>
<evidence type="ECO:0000256" key="1">
    <source>
        <dbReference type="SAM" id="MobiDB-lite"/>
    </source>
</evidence>
<comment type="caution">
    <text evidence="2">The sequence shown here is derived from an EMBL/GenBank/DDBJ whole genome shotgun (WGS) entry which is preliminary data.</text>
</comment>
<dbReference type="Proteomes" id="UP000823749">
    <property type="component" value="Chromosome 9"/>
</dbReference>
<gene>
    <name evidence="2" type="ORF">RHGRI_025734</name>
</gene>
<evidence type="ECO:0008006" key="4">
    <source>
        <dbReference type="Google" id="ProtNLM"/>
    </source>
</evidence>
<sequence length="674" mass="75617">MAELLKRSPPDVGLKFCSSLSTGSAGATPGSSGQLFSKSIVSASTCHKHLLTSPGNKESCKLIWEGAFHGKIINGRMSRYIPSTYGWLEKLWLEKLKQVASQDKCSGKVALEGDSIFSSFEDRGGEERVVIAAKGAAFLAYGSFSRICWTTHMEVVFAKDPDALYHVQWEVLKALMKLALVVYDLEDFIRIAYQEEMNAERLELRDLLSSYKVCVPLESGSRDAIFGCGYGSLDRLKLLWLTSIFKTADEAVLAIVDQEETMEDFCLLCESDVNDILEVTATTATGRHCLYSALTAQRIIMADSDQKIHKDGRVSDVLVEWTIFLMKQYPPLKRDCALHIAMELARGKCCCIRETLLLESWGLSNFEHLNRLMPDVPFVELDNLTGEIDKAMIDLIEWKVLELGKSMKSATSPLRSSVFGTFTEEVIEVVEHADCERRVEGHRFIGTHHLLLGLVRTRIRQSVLMFAQLGHGCKEPTRYPASYIYRVARNIARCSGEDKIDLEHLFSAIMFTNLVTDELAYEIYEVLLSDVLSLRSKVLILGYICKDKVLGAAIPYPDCEVLKGFSTYSLAYGENEWNAELSGKRVDDFFDGVNKFIRREERLSTYCTVTRGRTVEGSVWKFVTCISRSWESTCNLLPILRENGAEQGSEEGEDGEATRSEYDVSGGLVLNVDR</sequence>
<evidence type="ECO:0000313" key="2">
    <source>
        <dbReference type="EMBL" id="KAG5530879.1"/>
    </source>
</evidence>
<protein>
    <recommendedName>
        <fullName evidence="4">Clp R domain-containing protein</fullName>
    </recommendedName>
</protein>
<dbReference type="InterPro" id="IPR036628">
    <property type="entry name" value="Clp_N_dom_sf"/>
</dbReference>
<dbReference type="AlphaFoldDB" id="A0AAV6IUS0"/>